<dbReference type="InterPro" id="IPR006045">
    <property type="entry name" value="Cupin_1"/>
</dbReference>
<keyword evidence="2 8" id="KW-0732">Signal</keyword>
<dbReference type="PRINTS" id="PR00439">
    <property type="entry name" value="11SGLOBULIN"/>
</dbReference>
<dbReference type="SMART" id="SM00835">
    <property type="entry name" value="Cupin_1"/>
    <property type="match status" value="2"/>
</dbReference>
<name>A0A6J5YBL2_PRUAR</name>
<dbReference type="InterPro" id="IPR022379">
    <property type="entry name" value="11S_seedstore_CS"/>
</dbReference>
<comment type="function">
    <text evidence="8">Seed storage protein.</text>
</comment>
<dbReference type="GO" id="GO:0045735">
    <property type="term" value="F:nutrient reservoir activity"/>
    <property type="evidence" value="ECO:0007669"/>
    <property type="project" value="UniProtKB-KW"/>
</dbReference>
<evidence type="ECO:0000259" key="10">
    <source>
        <dbReference type="SMART" id="SM00835"/>
    </source>
</evidence>
<feature type="region of interest" description="Disordered" evidence="9">
    <location>
        <begin position="118"/>
        <end position="151"/>
    </location>
</feature>
<feature type="domain" description="Cupin type-1" evidence="10">
    <location>
        <begin position="38"/>
        <end position="256"/>
    </location>
</feature>
<reference evidence="12" key="1">
    <citation type="journal article" date="2020" name="Genome Biol.">
        <title>Gamete binning: chromosome-level and haplotype-resolved genome assembly enabled by high-throughput single-cell sequencing of gamete genomes.</title>
        <authorList>
            <person name="Campoy J.A."/>
            <person name="Sun H."/>
            <person name="Goel M."/>
            <person name="Jiao W.-B."/>
            <person name="Folz-Donahue K."/>
            <person name="Wang N."/>
            <person name="Rubio M."/>
            <person name="Liu C."/>
            <person name="Kukat C."/>
            <person name="Ruiz D."/>
            <person name="Huettel B."/>
            <person name="Schneeberger K."/>
        </authorList>
    </citation>
    <scope>NUCLEOTIDE SEQUENCE [LARGE SCALE GENOMIC DNA]</scope>
    <source>
        <strain evidence="12">cv. Rojo Pasion</strain>
    </source>
</reference>
<evidence type="ECO:0000256" key="3">
    <source>
        <dbReference type="ARBA" id="ARBA00022761"/>
    </source>
</evidence>
<evidence type="ECO:0000256" key="8">
    <source>
        <dbReference type="RuleBase" id="RU003681"/>
    </source>
</evidence>
<dbReference type="Proteomes" id="UP000507245">
    <property type="component" value="Unassembled WGS sequence"/>
</dbReference>
<dbReference type="FunFam" id="2.60.120.10:FF:000073">
    <property type="entry name" value="Glycinin G1"/>
    <property type="match status" value="1"/>
</dbReference>
<dbReference type="GO" id="GO:0043245">
    <property type="term" value="C:extraorganismal space"/>
    <property type="evidence" value="ECO:0007669"/>
    <property type="project" value="UniProtKB-ARBA"/>
</dbReference>
<evidence type="ECO:0000256" key="2">
    <source>
        <dbReference type="ARBA" id="ARBA00022729"/>
    </source>
</evidence>
<organism evidence="11 12">
    <name type="scientific">Prunus armeniaca</name>
    <name type="common">Apricot</name>
    <name type="synonym">Armeniaca vulgaris</name>
    <dbReference type="NCBI Taxonomy" id="36596"/>
    <lineage>
        <taxon>Eukaryota</taxon>
        <taxon>Viridiplantae</taxon>
        <taxon>Streptophyta</taxon>
        <taxon>Embryophyta</taxon>
        <taxon>Tracheophyta</taxon>
        <taxon>Spermatophyta</taxon>
        <taxon>Magnoliopsida</taxon>
        <taxon>eudicotyledons</taxon>
        <taxon>Gunneridae</taxon>
        <taxon>Pentapetalae</taxon>
        <taxon>rosids</taxon>
        <taxon>fabids</taxon>
        <taxon>Rosales</taxon>
        <taxon>Rosaceae</taxon>
        <taxon>Amygdaloideae</taxon>
        <taxon>Amygdaleae</taxon>
        <taxon>Prunus</taxon>
    </lineage>
</organism>
<proteinExistence type="inferred from homology"/>
<dbReference type="EMBL" id="CAEKKB010000008">
    <property type="protein sequence ID" value="CAB4321817.1"/>
    <property type="molecule type" value="Genomic_DNA"/>
</dbReference>
<keyword evidence="12" id="KW-1185">Reference proteome</keyword>
<feature type="chain" id="PRO_5027154801" description="11S seed storage protein" evidence="8">
    <location>
        <begin position="22"/>
        <end position="516"/>
    </location>
</feature>
<dbReference type="PANTHER" id="PTHR31189:SF35">
    <property type="entry name" value="12S SEED STORAGE PROTEIN CRB"/>
    <property type="match status" value="1"/>
</dbReference>
<comment type="similarity">
    <text evidence="1 8">Belongs to the 11S seed storage protein (globulins) family.</text>
</comment>
<dbReference type="CDD" id="cd02242">
    <property type="entry name" value="cupin_11S_legumin_N"/>
    <property type="match status" value="1"/>
</dbReference>
<gene>
    <name evidence="11" type="ORF">ORAREDHAP_LOCUS51087</name>
</gene>
<evidence type="ECO:0000256" key="6">
    <source>
        <dbReference type="ARBA" id="ARBA00062468"/>
    </source>
</evidence>
<feature type="compositionally biased region" description="Low complexity" evidence="9">
    <location>
        <begin position="118"/>
        <end position="144"/>
    </location>
</feature>
<evidence type="ECO:0000256" key="5">
    <source>
        <dbReference type="ARBA" id="ARBA00023157"/>
    </source>
</evidence>
<dbReference type="AlphaFoldDB" id="A0A6J5YBL2"/>
<dbReference type="GO" id="GO:0034214">
    <property type="term" value="P:protein hexamerization"/>
    <property type="evidence" value="ECO:0007669"/>
    <property type="project" value="UniProtKB-ARBA"/>
</dbReference>
<evidence type="ECO:0000313" key="12">
    <source>
        <dbReference type="Proteomes" id="UP000507245"/>
    </source>
</evidence>
<dbReference type="OrthoDB" id="1163517at2759"/>
<feature type="compositionally biased region" description="Low complexity" evidence="9">
    <location>
        <begin position="215"/>
        <end position="234"/>
    </location>
</feature>
<dbReference type="InterPro" id="IPR011051">
    <property type="entry name" value="RmlC_Cupin_sf"/>
</dbReference>
<evidence type="ECO:0000256" key="9">
    <source>
        <dbReference type="SAM" id="MobiDB-lite"/>
    </source>
</evidence>
<feature type="compositionally biased region" description="Basic and acidic residues" evidence="9">
    <location>
        <begin position="289"/>
        <end position="315"/>
    </location>
</feature>
<evidence type="ECO:0000256" key="4">
    <source>
        <dbReference type="ARBA" id="ARBA00023129"/>
    </source>
</evidence>
<evidence type="ECO:0000313" key="11">
    <source>
        <dbReference type="EMBL" id="CAB4321817.1"/>
    </source>
</evidence>
<evidence type="ECO:0000256" key="1">
    <source>
        <dbReference type="ARBA" id="ARBA00007178"/>
    </source>
</evidence>
<protein>
    <recommendedName>
        <fullName evidence="7">11S seed storage protein</fullName>
    </recommendedName>
</protein>
<dbReference type="InterPro" id="IPR050253">
    <property type="entry name" value="Seed_Storage-Functional"/>
</dbReference>
<dbReference type="InterPro" id="IPR006044">
    <property type="entry name" value="11S_seedstore_pln"/>
</dbReference>
<dbReference type="CDD" id="cd02243">
    <property type="entry name" value="cupin_11S_legumin_C"/>
    <property type="match status" value="1"/>
</dbReference>
<dbReference type="Pfam" id="PF00190">
    <property type="entry name" value="Cupin_1"/>
    <property type="match status" value="2"/>
</dbReference>
<dbReference type="Gene3D" id="2.60.120.10">
    <property type="entry name" value="Jelly Rolls"/>
    <property type="match status" value="2"/>
</dbReference>
<dbReference type="GO" id="GO:0048316">
    <property type="term" value="P:seed development"/>
    <property type="evidence" value="ECO:0007669"/>
    <property type="project" value="UniProtKB-ARBA"/>
</dbReference>
<keyword evidence="4 8" id="KW-0708">Seed storage protein</keyword>
<comment type="subunit">
    <text evidence="8">Hexamer; each subunit is composed of an acidic and a basic chain derived from a single precursor and linked by a disulfide bond.</text>
</comment>
<evidence type="ECO:0000256" key="7">
    <source>
        <dbReference type="ARBA" id="ARBA00081374"/>
    </source>
</evidence>
<accession>A0A6J5YBL2</accession>
<keyword evidence="3 8" id="KW-0758">Storage protein</keyword>
<feature type="signal peptide" evidence="8">
    <location>
        <begin position="1"/>
        <end position="21"/>
    </location>
</feature>
<dbReference type="InterPro" id="IPR014710">
    <property type="entry name" value="RmlC-like_jellyroll"/>
</dbReference>
<comment type="subunit">
    <text evidence="6">Hexamer of two trimers; each subunit is composed of an acidic and a basic chain derived from a single precursor and linked by a disulfide bond.</text>
</comment>
<dbReference type="SUPFAM" id="SSF51182">
    <property type="entry name" value="RmlC-like cupins"/>
    <property type="match status" value="1"/>
</dbReference>
<sequence>MSMPLALASLCLLLLFNGCLASRQNIFGQNKEWGLNQLEAREPDNHIQSEAGVTESWNPRDPQFQWAGVAAVRRTIEPNGLHLPSYVNAPQLIYIVRGRGVLGAVFPGCAETFEDSQPQQFQQQQQFQPSRQEGGQGQQQFQGEDQQDRHQKIRHIREGDIIALPAGVAYWSYNNGEQPLVAVSFLDLSNDQNQLDQVPRRFYLAGNPQDEFNPQQQGRQQQQQQQGQQGNGNNIFSGFDTQLLAQALNVNPETARNLQSQNDNRNEIVKVQGQLDFVSPFSRSAGGRGDQERQQEEQQTQREKEEKQREQEQQGKRQQGGGGQDNGVEETFCSPRLSQNIGDPSRADFYNPQAGRISVVNRNHLPILRYLRLSAEKGVLYNNAIHTPHYHLNANALVYAIRGNARVQVVNENGDSILDDEVREGQMFLVPQNHAVIAQASNEGFEYISFKTDDNSFTNTLAGRTSVLRALPDEVLQNAFRISRQDARNLKYNRQESRLLSATSPPRGRLMSILGY</sequence>
<feature type="region of interest" description="Disordered" evidence="9">
    <location>
        <begin position="205"/>
        <end position="237"/>
    </location>
</feature>
<keyword evidence="5 8" id="KW-1015">Disulfide bond</keyword>
<dbReference type="PANTHER" id="PTHR31189">
    <property type="entry name" value="OS03G0336100 PROTEIN-RELATED"/>
    <property type="match status" value="1"/>
</dbReference>
<feature type="domain" description="Cupin type-1" evidence="10">
    <location>
        <begin position="339"/>
        <end position="488"/>
    </location>
</feature>
<dbReference type="PROSITE" id="PS00305">
    <property type="entry name" value="11S_SEED_STORAGE"/>
    <property type="match status" value="1"/>
</dbReference>
<feature type="region of interest" description="Disordered" evidence="9">
    <location>
        <begin position="279"/>
        <end position="343"/>
    </location>
</feature>